<organism evidence="3 4">
    <name type="scientific">Mucilaginibacter pankratovii</name>
    <dbReference type="NCBI Taxonomy" id="2772110"/>
    <lineage>
        <taxon>Bacteria</taxon>
        <taxon>Pseudomonadati</taxon>
        <taxon>Bacteroidota</taxon>
        <taxon>Sphingobacteriia</taxon>
        <taxon>Sphingobacteriales</taxon>
        <taxon>Sphingobacteriaceae</taxon>
        <taxon>Mucilaginibacter</taxon>
    </lineage>
</organism>
<dbReference type="RefSeq" id="WP_191186879.1">
    <property type="nucleotide sequence ID" value="NZ_JACWMY010000001.1"/>
</dbReference>
<dbReference type="EMBL" id="JACWMY010000001">
    <property type="protein sequence ID" value="MBD1362186.1"/>
    <property type="molecule type" value="Genomic_DNA"/>
</dbReference>
<comment type="caution">
    <text evidence="3">The sequence shown here is derived from an EMBL/GenBank/DDBJ whole genome shotgun (WGS) entry which is preliminary data.</text>
</comment>
<feature type="compositionally biased region" description="Gly residues" evidence="1">
    <location>
        <begin position="110"/>
        <end position="120"/>
    </location>
</feature>
<gene>
    <name evidence="3" type="ORF">IDJ77_00060</name>
</gene>
<evidence type="ECO:0000313" key="4">
    <source>
        <dbReference type="Proteomes" id="UP000606600"/>
    </source>
</evidence>
<feature type="region of interest" description="Disordered" evidence="1">
    <location>
        <begin position="99"/>
        <end position="120"/>
    </location>
</feature>
<evidence type="ECO:0000256" key="1">
    <source>
        <dbReference type="SAM" id="MobiDB-lite"/>
    </source>
</evidence>
<dbReference type="Gene3D" id="1.20.120.1490">
    <property type="match status" value="1"/>
</dbReference>
<name>A0ABR7WIL6_9SPHI</name>
<feature type="signal peptide" evidence="2">
    <location>
        <begin position="1"/>
        <end position="20"/>
    </location>
</feature>
<feature type="chain" id="PRO_5045832977" evidence="2">
    <location>
        <begin position="21"/>
        <end position="120"/>
    </location>
</feature>
<dbReference type="Pfam" id="PF07813">
    <property type="entry name" value="LTXXQ"/>
    <property type="match status" value="1"/>
</dbReference>
<evidence type="ECO:0000313" key="3">
    <source>
        <dbReference type="EMBL" id="MBD1362186.1"/>
    </source>
</evidence>
<reference evidence="3 4" key="1">
    <citation type="submission" date="2020-09" db="EMBL/GenBank/DDBJ databases">
        <title>Novel species of Mucilaginibacter isolated from a glacier on the Tibetan Plateau.</title>
        <authorList>
            <person name="Liu Q."/>
            <person name="Xin Y.-H."/>
        </authorList>
    </citation>
    <scope>NUCLEOTIDE SEQUENCE [LARGE SCALE GENOMIC DNA]</scope>
    <source>
        <strain evidence="3 4">ZT4R22</strain>
    </source>
</reference>
<proteinExistence type="predicted"/>
<evidence type="ECO:0000256" key="2">
    <source>
        <dbReference type="SAM" id="SignalP"/>
    </source>
</evidence>
<protein>
    <submittedName>
        <fullName evidence="3">Spy/CpxP family protein refolding chaperone</fullName>
    </submittedName>
</protein>
<dbReference type="Proteomes" id="UP000606600">
    <property type="component" value="Unassembled WGS sequence"/>
</dbReference>
<sequence>MKKIMLICCFLIGIATVSRAQGGGMRMTAADRVKAMKESLKLTDDQVTKITAVYEAQTKQMDSLRTAGADRSTFRPLMQATNDKVKALLTAEQAAAWQKEMDERRARMQNGGGGGAPPQK</sequence>
<keyword evidence="2" id="KW-0732">Signal</keyword>
<keyword evidence="4" id="KW-1185">Reference proteome</keyword>
<dbReference type="InterPro" id="IPR012899">
    <property type="entry name" value="LTXXQ"/>
</dbReference>
<accession>A0ABR7WIL6</accession>